<organism evidence="1 2">
    <name type="scientific">Stentor coeruleus</name>
    <dbReference type="NCBI Taxonomy" id="5963"/>
    <lineage>
        <taxon>Eukaryota</taxon>
        <taxon>Sar</taxon>
        <taxon>Alveolata</taxon>
        <taxon>Ciliophora</taxon>
        <taxon>Postciliodesmatophora</taxon>
        <taxon>Heterotrichea</taxon>
        <taxon>Heterotrichida</taxon>
        <taxon>Stentoridae</taxon>
        <taxon>Stentor</taxon>
    </lineage>
</organism>
<name>A0A1R2B8D7_9CILI</name>
<keyword evidence="2" id="KW-1185">Reference proteome</keyword>
<comment type="caution">
    <text evidence="1">The sequence shown here is derived from an EMBL/GenBank/DDBJ whole genome shotgun (WGS) entry which is preliminary data.</text>
</comment>
<dbReference type="Proteomes" id="UP000187209">
    <property type="component" value="Unassembled WGS sequence"/>
</dbReference>
<dbReference type="AlphaFoldDB" id="A0A1R2B8D7"/>
<gene>
    <name evidence="1" type="ORF">SteCoe_28366</name>
</gene>
<sequence length="195" mass="22232">MQSSLSTSRLSLPKKSSPHKVGFSIYNIEQELPIPNPLTRVNKVITNNIEDKGLNFSRIIHRSSNTERLSDVIKNPRCLKAIPKRLINSRKHRTSPFSIDKSSEHKDKNKISIIREKSKNSLSYKHLKDFSNMMNNCLSQANAPGRKGVQGVMLVTVHKYDKTYFKRKLVKCDLSEGIGTTSEKFFNCKALKNNN</sequence>
<proteinExistence type="predicted"/>
<evidence type="ECO:0000313" key="1">
    <source>
        <dbReference type="EMBL" id="OMJ73038.1"/>
    </source>
</evidence>
<dbReference type="EMBL" id="MPUH01000852">
    <property type="protein sequence ID" value="OMJ73038.1"/>
    <property type="molecule type" value="Genomic_DNA"/>
</dbReference>
<protein>
    <submittedName>
        <fullName evidence="1">Uncharacterized protein</fullName>
    </submittedName>
</protein>
<accession>A0A1R2B8D7</accession>
<evidence type="ECO:0000313" key="2">
    <source>
        <dbReference type="Proteomes" id="UP000187209"/>
    </source>
</evidence>
<reference evidence="1 2" key="1">
    <citation type="submission" date="2016-11" db="EMBL/GenBank/DDBJ databases">
        <title>The macronuclear genome of Stentor coeruleus: a giant cell with tiny introns.</title>
        <authorList>
            <person name="Slabodnick M."/>
            <person name="Ruby J.G."/>
            <person name="Reiff S.B."/>
            <person name="Swart E.C."/>
            <person name="Gosai S."/>
            <person name="Prabakaran S."/>
            <person name="Witkowska E."/>
            <person name="Larue G.E."/>
            <person name="Fisher S."/>
            <person name="Freeman R.M."/>
            <person name="Gunawardena J."/>
            <person name="Chu W."/>
            <person name="Stover N.A."/>
            <person name="Gregory B.D."/>
            <person name="Nowacki M."/>
            <person name="Derisi J."/>
            <person name="Roy S.W."/>
            <person name="Marshall W.F."/>
            <person name="Sood P."/>
        </authorList>
    </citation>
    <scope>NUCLEOTIDE SEQUENCE [LARGE SCALE GENOMIC DNA]</scope>
    <source>
        <strain evidence="1">WM001</strain>
    </source>
</reference>